<organism evidence="1 2">
    <name type="scientific">Parageobacillus thermoglucosidasius</name>
    <name type="common">Geobacillus thermoglucosidasius</name>
    <dbReference type="NCBI Taxonomy" id="1426"/>
    <lineage>
        <taxon>Bacteria</taxon>
        <taxon>Bacillati</taxon>
        <taxon>Bacillota</taxon>
        <taxon>Bacilli</taxon>
        <taxon>Bacillales</taxon>
        <taxon>Anoxybacillaceae</taxon>
        <taxon>Parageobacillus</taxon>
    </lineage>
</organism>
<dbReference type="KEGG" id="ptl:AOT13_09940"/>
<dbReference type="EMBL" id="CP016622">
    <property type="protein sequence ID" value="ANZ30395.1"/>
    <property type="molecule type" value="Genomic_DNA"/>
</dbReference>
<evidence type="ECO:0000313" key="2">
    <source>
        <dbReference type="Proteomes" id="UP000093052"/>
    </source>
</evidence>
<gene>
    <name evidence="1" type="ORF">BCV53_09950</name>
</gene>
<accession>A0AAN0YNC0</accession>
<reference evidence="2" key="1">
    <citation type="journal article" date="2016" name="Genome Announc.">
        <title>Complete Genome Sequence of Geobacillus thermoglucosidasius NCIMB 11955, the Progenitor of a Bioethanol Production Strain.</title>
        <authorList>
            <person name="Sheng L."/>
            <person name="Zhang Y."/>
            <person name="Minton N.P."/>
        </authorList>
    </citation>
    <scope>NUCLEOTIDE SEQUENCE [LARGE SCALE GENOMIC DNA]</scope>
    <source>
        <strain evidence="2">NCIMB 11955</strain>
    </source>
</reference>
<sequence length="62" mass="7359">MDGKNSTVNDALEMLRKLNFKKPVHMLCDQSNWYPLQDILHYISEENIRLSEKQEKTTGRNH</sequence>
<name>A0AAN0YNC0_PARTM</name>
<keyword evidence="2" id="KW-1185">Reference proteome</keyword>
<dbReference type="Proteomes" id="UP000093052">
    <property type="component" value="Chromosome"/>
</dbReference>
<proteinExistence type="predicted"/>
<evidence type="ECO:0000313" key="1">
    <source>
        <dbReference type="EMBL" id="ANZ30395.1"/>
    </source>
</evidence>
<protein>
    <submittedName>
        <fullName evidence="1">Uncharacterized protein</fullName>
    </submittedName>
</protein>
<dbReference type="AlphaFoldDB" id="A0AAN0YNC0"/>